<protein>
    <submittedName>
        <fullName evidence="1">Uncharacterized protein</fullName>
    </submittedName>
</protein>
<organism evidence="1 2">
    <name type="scientific">Ampelomyces quisqualis</name>
    <name type="common">Powdery mildew agent</name>
    <dbReference type="NCBI Taxonomy" id="50730"/>
    <lineage>
        <taxon>Eukaryota</taxon>
        <taxon>Fungi</taxon>
        <taxon>Dikarya</taxon>
        <taxon>Ascomycota</taxon>
        <taxon>Pezizomycotina</taxon>
        <taxon>Dothideomycetes</taxon>
        <taxon>Pleosporomycetidae</taxon>
        <taxon>Pleosporales</taxon>
        <taxon>Pleosporineae</taxon>
        <taxon>Phaeosphaeriaceae</taxon>
        <taxon>Ampelomyces</taxon>
    </lineage>
</organism>
<evidence type="ECO:0000313" key="1">
    <source>
        <dbReference type="EMBL" id="KAF1911978.1"/>
    </source>
</evidence>
<dbReference type="EMBL" id="ML979141">
    <property type="protein sequence ID" value="KAF1911978.1"/>
    <property type="molecule type" value="Genomic_DNA"/>
</dbReference>
<dbReference type="Proteomes" id="UP000800096">
    <property type="component" value="Unassembled WGS sequence"/>
</dbReference>
<sequence>MRQFVDRLIKNRAEEEIGDNQVVHDNSYAVTVGESPPDRGDNIVYSKDHRPAPEDCPLEVGAQSALKPLLPFMGDEVHRKGYGVQISCLSTYMRDSNQEKAPLPRYAPTGLVRVEAYHYGACELDAFVFGLAQKAGMEVQWPEGRCHEAALMELEQCGLPIDGLASAGEFGPQRCM</sequence>
<keyword evidence="2" id="KW-1185">Reference proteome</keyword>
<accession>A0A6A5QAY3</accession>
<gene>
    <name evidence="1" type="ORF">BDU57DRAFT_542587</name>
</gene>
<evidence type="ECO:0000313" key="2">
    <source>
        <dbReference type="Proteomes" id="UP000800096"/>
    </source>
</evidence>
<name>A0A6A5QAY3_AMPQU</name>
<dbReference type="AlphaFoldDB" id="A0A6A5QAY3"/>
<reference evidence="1" key="1">
    <citation type="journal article" date="2020" name="Stud. Mycol.">
        <title>101 Dothideomycetes genomes: a test case for predicting lifestyles and emergence of pathogens.</title>
        <authorList>
            <person name="Haridas S."/>
            <person name="Albert R."/>
            <person name="Binder M."/>
            <person name="Bloem J."/>
            <person name="Labutti K."/>
            <person name="Salamov A."/>
            <person name="Andreopoulos B."/>
            <person name="Baker S."/>
            <person name="Barry K."/>
            <person name="Bills G."/>
            <person name="Bluhm B."/>
            <person name="Cannon C."/>
            <person name="Castanera R."/>
            <person name="Culley D."/>
            <person name="Daum C."/>
            <person name="Ezra D."/>
            <person name="Gonzalez J."/>
            <person name="Henrissat B."/>
            <person name="Kuo A."/>
            <person name="Liang C."/>
            <person name="Lipzen A."/>
            <person name="Lutzoni F."/>
            <person name="Magnuson J."/>
            <person name="Mondo S."/>
            <person name="Nolan M."/>
            <person name="Ohm R."/>
            <person name="Pangilinan J."/>
            <person name="Park H.-J."/>
            <person name="Ramirez L."/>
            <person name="Alfaro M."/>
            <person name="Sun H."/>
            <person name="Tritt A."/>
            <person name="Yoshinaga Y."/>
            <person name="Zwiers L.-H."/>
            <person name="Turgeon B."/>
            <person name="Goodwin S."/>
            <person name="Spatafora J."/>
            <person name="Crous P."/>
            <person name="Grigoriev I."/>
        </authorList>
    </citation>
    <scope>NUCLEOTIDE SEQUENCE</scope>
    <source>
        <strain evidence="1">HMLAC05119</strain>
    </source>
</reference>
<proteinExistence type="predicted"/>
<dbReference type="OrthoDB" id="3770097at2759"/>